<sequence length="448" mass="49719">MSIAGAIMVPHPPLIIPEVGRGKEKEISLTIRAYEEAARQLALWQPESVVVATPHSIMYADYFHISPGEYAEGDFGQFGAENVCIQSNYDTELVEELCRICAAEQFPAGTAGERNPNLDYGTMIPLYFLNKYCHNYKVVRIGISGLSLREHERLGDYIRQAAKKLDRRIAFIASGDLSHRLREDGPYGYHPSGPEYDSKIMKIMGEGAFEQIFDFKEDMLTDAAECGHRTFAMLAGVLRDSKVRAEKLSYEGTFGVGYGVCTFGTAAGDDAASAYRDDYTALAKLSLETYVRSGKKLKLTEELEAKLPEEMLTQRAGAFVSLKKEGKLRGCIGTIQGVQRNLAEEIMENAVSAGVYDPRFAPVVEEELPELVYSVDVLGEAERIAGPEQLDVKRYGVIVTKGYRRGLLLPNLEGIDTVEEQVAIAMQKAGIWDAQGMTLERFEVIRHQ</sequence>
<dbReference type="InterPro" id="IPR027623">
    <property type="entry name" value="AmmeMemoSam_A"/>
</dbReference>
<dbReference type="InterPro" id="IPR023473">
    <property type="entry name" value="AMMECR1"/>
</dbReference>
<feature type="domain" description="AMMECR1" evidence="1">
    <location>
        <begin position="274"/>
        <end position="448"/>
    </location>
</feature>
<evidence type="ECO:0000313" key="3">
    <source>
        <dbReference type="Proteomes" id="UP001299546"/>
    </source>
</evidence>
<dbReference type="InterPro" id="IPR027485">
    <property type="entry name" value="AMMECR1_N"/>
</dbReference>
<gene>
    <name evidence="2" type="primary">amrA</name>
    <name evidence="2" type="ORF">LIZ65_17825</name>
</gene>
<organism evidence="2 3">
    <name type="scientific">Bariatricus massiliensis</name>
    <dbReference type="NCBI Taxonomy" id="1745713"/>
    <lineage>
        <taxon>Bacteria</taxon>
        <taxon>Bacillati</taxon>
        <taxon>Bacillota</taxon>
        <taxon>Clostridia</taxon>
        <taxon>Lachnospirales</taxon>
        <taxon>Lachnospiraceae</taxon>
        <taxon>Bariatricus</taxon>
    </lineage>
</organism>
<protein>
    <submittedName>
        <fullName evidence="2">AmmeMemoRadiSam system protein A</fullName>
    </submittedName>
</protein>
<dbReference type="Gene3D" id="3.30.700.20">
    <property type="entry name" value="Hypothetical protein ph0010, domain 1"/>
    <property type="match status" value="1"/>
</dbReference>
<dbReference type="NCBIfam" id="TIGR00296">
    <property type="entry name" value="TIGR00296 family protein"/>
    <property type="match status" value="1"/>
</dbReference>
<dbReference type="Proteomes" id="UP001299546">
    <property type="component" value="Unassembled WGS sequence"/>
</dbReference>
<dbReference type="EMBL" id="JAJCIS010000019">
    <property type="protein sequence ID" value="MCB7389146.1"/>
    <property type="molecule type" value="Genomic_DNA"/>
</dbReference>
<reference evidence="2 3" key="1">
    <citation type="submission" date="2021-10" db="EMBL/GenBank/DDBJ databases">
        <title>Collection of gut derived symbiotic bacterial strains cultured from healthy donors.</title>
        <authorList>
            <person name="Lin H."/>
            <person name="Littmann E."/>
            <person name="Kohout C."/>
            <person name="Pamer E.G."/>
        </authorList>
    </citation>
    <scope>NUCLEOTIDE SEQUENCE [LARGE SCALE GENOMIC DNA]</scope>
    <source>
        <strain evidence="2 3">DFI.1.165</strain>
    </source>
</reference>
<dbReference type="PANTHER" id="PTHR13016:SF0">
    <property type="entry name" value="AMME SYNDROME CANDIDATE GENE 1 PROTEIN"/>
    <property type="match status" value="1"/>
</dbReference>
<evidence type="ECO:0000313" key="2">
    <source>
        <dbReference type="EMBL" id="MCB7389146.1"/>
    </source>
</evidence>
<accession>A0ABS8DL21</accession>
<name>A0ABS8DL21_9FIRM</name>
<dbReference type="PANTHER" id="PTHR13016">
    <property type="entry name" value="AMMECR1 HOMOLOG"/>
    <property type="match status" value="1"/>
</dbReference>
<dbReference type="RefSeq" id="WP_066730676.1">
    <property type="nucleotide sequence ID" value="NZ_JAJCIQ010000004.1"/>
</dbReference>
<comment type="caution">
    <text evidence="2">The sequence shown here is derived from an EMBL/GenBank/DDBJ whole genome shotgun (WGS) entry which is preliminary data.</text>
</comment>
<dbReference type="PROSITE" id="PS51112">
    <property type="entry name" value="AMMECR1"/>
    <property type="match status" value="1"/>
</dbReference>
<evidence type="ECO:0000259" key="1">
    <source>
        <dbReference type="PROSITE" id="PS51112"/>
    </source>
</evidence>
<dbReference type="InterPro" id="IPR004183">
    <property type="entry name" value="Xdiol_dOase_suB"/>
</dbReference>
<dbReference type="Pfam" id="PF02900">
    <property type="entry name" value="LigB"/>
    <property type="match status" value="1"/>
</dbReference>
<dbReference type="InterPro" id="IPR036071">
    <property type="entry name" value="AMMECR1_dom_sf"/>
</dbReference>
<dbReference type="Pfam" id="PF01871">
    <property type="entry name" value="AMMECR1"/>
    <property type="match status" value="1"/>
</dbReference>
<dbReference type="CDD" id="cd07951">
    <property type="entry name" value="ED_3B_N_AMMECR1"/>
    <property type="match status" value="1"/>
</dbReference>
<dbReference type="NCBIfam" id="TIGR04336">
    <property type="entry name" value="AmmeMemoSam_B"/>
    <property type="match status" value="1"/>
</dbReference>
<dbReference type="SUPFAM" id="SSF53213">
    <property type="entry name" value="LigB-like"/>
    <property type="match status" value="1"/>
</dbReference>
<proteinExistence type="predicted"/>
<dbReference type="Gene3D" id="3.40.830.10">
    <property type="entry name" value="LigB-like"/>
    <property type="match status" value="1"/>
</dbReference>
<dbReference type="InterPro" id="IPR002733">
    <property type="entry name" value="AMMECR1_domain"/>
</dbReference>
<dbReference type="NCBIfam" id="TIGR04335">
    <property type="entry name" value="AmmeMemoSam_A"/>
    <property type="match status" value="1"/>
</dbReference>
<dbReference type="SUPFAM" id="SSF143447">
    <property type="entry name" value="AMMECR1-like"/>
    <property type="match status" value="1"/>
</dbReference>
<keyword evidence="3" id="KW-1185">Reference proteome</keyword>